<gene>
    <name evidence="1" type="ORF">BST43_26555</name>
</gene>
<organism evidence="1 2">
    <name type="scientific">Mycobacteroides saopaulense</name>
    <dbReference type="NCBI Taxonomy" id="1578165"/>
    <lineage>
        <taxon>Bacteria</taxon>
        <taxon>Bacillati</taxon>
        <taxon>Actinomycetota</taxon>
        <taxon>Actinomycetes</taxon>
        <taxon>Mycobacteriales</taxon>
        <taxon>Mycobacteriaceae</taxon>
        <taxon>Mycobacteroides</taxon>
    </lineage>
</organism>
<dbReference type="EMBL" id="MVII01000085">
    <property type="protein sequence ID" value="ORB46770.1"/>
    <property type="molecule type" value="Genomic_DNA"/>
</dbReference>
<comment type="caution">
    <text evidence="1">The sequence shown here is derived from an EMBL/GenBank/DDBJ whole genome shotgun (WGS) entry which is preliminary data.</text>
</comment>
<accession>A0A1X0IHQ6</accession>
<dbReference type="AlphaFoldDB" id="A0A1X0IHQ6"/>
<protein>
    <submittedName>
        <fullName evidence="1">Uncharacterized protein</fullName>
    </submittedName>
</protein>
<dbReference type="Proteomes" id="UP000192434">
    <property type="component" value="Unassembled WGS sequence"/>
</dbReference>
<reference evidence="1 2" key="1">
    <citation type="submission" date="2016-12" db="EMBL/GenBank/DDBJ databases">
        <title>The new phylogeny of genus Mycobacterium.</title>
        <authorList>
            <person name="Tortoli E."/>
            <person name="Trovato A."/>
            <person name="Cirillo D.M."/>
        </authorList>
    </citation>
    <scope>NUCLEOTIDE SEQUENCE [LARGE SCALE GENOMIC DNA]</scope>
    <source>
        <strain evidence="1 2">CCUG 66554</strain>
    </source>
</reference>
<proteinExistence type="predicted"/>
<evidence type="ECO:0000313" key="2">
    <source>
        <dbReference type="Proteomes" id="UP000192434"/>
    </source>
</evidence>
<evidence type="ECO:0000313" key="1">
    <source>
        <dbReference type="EMBL" id="ORB46770.1"/>
    </source>
</evidence>
<name>A0A1X0IHQ6_9MYCO</name>
<sequence>MADPYRSWTDYSEGTEDLIHLTHEGYRHLSFYPQIMNLAGLTEEEMSSGKWKASRADKEIEAGFPTLHAHALLGLWGAFERFIEDVFVAAIVDAPEILGGEMFAKLKLPLKVALSSGEERARGIMLEISRAAGSDSKTGINQFENILNYVGLSGVTPPNVRDAVFNAQQVRHVWAHRGGVADEQFVGRCPSRAKVGDKLMIDIGEFGIYMHGLHMYGILIMNRHLLNLGEPLVLSECEGYKGTWVQIGWTDPSDAPDAQLDDVDDDY</sequence>